<keyword evidence="1" id="KW-0175">Coiled coil</keyword>
<keyword evidence="2" id="KW-1133">Transmembrane helix</keyword>
<dbReference type="EMBL" id="GG662717">
    <property type="protein sequence ID" value="EWS74685.1"/>
    <property type="molecule type" value="Genomic_DNA"/>
</dbReference>
<keyword evidence="4" id="KW-1185">Reference proteome</keyword>
<accession>W7X5P5</accession>
<dbReference type="InParanoid" id="W7X5P5"/>
<dbReference type="KEGG" id="tet:TTHERM_000522479"/>
<evidence type="ECO:0000313" key="3">
    <source>
        <dbReference type="EMBL" id="EWS74685.1"/>
    </source>
</evidence>
<dbReference type="GeneID" id="24439374"/>
<keyword evidence="2" id="KW-0472">Membrane</keyword>
<sequence length="412" mass="49777">MKNQFIHSQKYIFNLHSKKIQIKTIKKIIEMFRNLNNLFYKVNHLNKSSLYRNLEVQRLTYQIQRNYFQQFLPKYECRKILLRENKPINDQYRKTALKSYEQIIEKVKDNKKKLIFFILVLLICQYTSGYEKLVYWWKFREPIKNKLMRWFFGAENVIPSTIVEQSFHDIKISPESIDILSLQFREKEKTLKLGISRKYMSKIYKDFHLFEKDEDKRIFYVSSGYSKKRNQKPAGINLREFLKLYYEGYLKLVKKNPKLSESEYLKQFLNSLETHFEGMKAWEVEFLKKRKDFKKLEQEQEKSTVVKEMLKKDPLISLQNLEQEVQKLGFVGVSTKEKILILNKQLTLLLVYKNYYEDKKEMSFGSKLNRIDLKIENTNNEIESVKKQIEDLNAVLSSHYKNVTLFVNKEQI</sequence>
<protein>
    <submittedName>
        <fullName evidence="3">Transmembrane protein, putative</fullName>
    </submittedName>
</protein>
<organism evidence="3 4">
    <name type="scientific">Tetrahymena thermophila (strain SB210)</name>
    <dbReference type="NCBI Taxonomy" id="312017"/>
    <lineage>
        <taxon>Eukaryota</taxon>
        <taxon>Sar</taxon>
        <taxon>Alveolata</taxon>
        <taxon>Ciliophora</taxon>
        <taxon>Intramacronucleata</taxon>
        <taxon>Oligohymenophorea</taxon>
        <taxon>Hymenostomatida</taxon>
        <taxon>Tetrahymenina</taxon>
        <taxon>Tetrahymenidae</taxon>
        <taxon>Tetrahymena</taxon>
    </lineage>
</organism>
<reference evidence="4" key="1">
    <citation type="journal article" date="2006" name="PLoS Biol.">
        <title>Macronuclear genome sequence of the ciliate Tetrahymena thermophila, a model eukaryote.</title>
        <authorList>
            <person name="Eisen J.A."/>
            <person name="Coyne R.S."/>
            <person name="Wu M."/>
            <person name="Wu D."/>
            <person name="Thiagarajan M."/>
            <person name="Wortman J.R."/>
            <person name="Badger J.H."/>
            <person name="Ren Q."/>
            <person name="Amedeo P."/>
            <person name="Jones K.M."/>
            <person name="Tallon L.J."/>
            <person name="Delcher A.L."/>
            <person name="Salzberg S.L."/>
            <person name="Silva J.C."/>
            <person name="Haas B.J."/>
            <person name="Majoros W.H."/>
            <person name="Farzad M."/>
            <person name="Carlton J.M."/>
            <person name="Smith R.K. Jr."/>
            <person name="Garg J."/>
            <person name="Pearlman R.E."/>
            <person name="Karrer K.M."/>
            <person name="Sun L."/>
            <person name="Manning G."/>
            <person name="Elde N.C."/>
            <person name="Turkewitz A.P."/>
            <person name="Asai D.J."/>
            <person name="Wilkes D.E."/>
            <person name="Wang Y."/>
            <person name="Cai H."/>
            <person name="Collins K."/>
            <person name="Stewart B.A."/>
            <person name="Lee S.R."/>
            <person name="Wilamowska K."/>
            <person name="Weinberg Z."/>
            <person name="Ruzzo W.L."/>
            <person name="Wloga D."/>
            <person name="Gaertig J."/>
            <person name="Frankel J."/>
            <person name="Tsao C.-C."/>
            <person name="Gorovsky M.A."/>
            <person name="Keeling P.J."/>
            <person name="Waller R.F."/>
            <person name="Patron N.J."/>
            <person name="Cherry J.M."/>
            <person name="Stover N.A."/>
            <person name="Krieger C.J."/>
            <person name="del Toro C."/>
            <person name="Ryder H.F."/>
            <person name="Williamson S.C."/>
            <person name="Barbeau R.A."/>
            <person name="Hamilton E.P."/>
            <person name="Orias E."/>
        </authorList>
    </citation>
    <scope>NUCLEOTIDE SEQUENCE [LARGE SCALE GENOMIC DNA]</scope>
    <source>
        <strain evidence="4">SB210</strain>
    </source>
</reference>
<dbReference type="AlphaFoldDB" id="W7X5P5"/>
<dbReference type="Proteomes" id="UP000009168">
    <property type="component" value="Unassembled WGS sequence"/>
</dbReference>
<evidence type="ECO:0000256" key="2">
    <source>
        <dbReference type="SAM" id="Phobius"/>
    </source>
</evidence>
<evidence type="ECO:0000256" key="1">
    <source>
        <dbReference type="SAM" id="Coils"/>
    </source>
</evidence>
<dbReference type="RefSeq" id="XP_012652775.1">
    <property type="nucleotide sequence ID" value="XM_012797321.1"/>
</dbReference>
<proteinExistence type="predicted"/>
<keyword evidence="2 3" id="KW-0812">Transmembrane</keyword>
<evidence type="ECO:0000313" key="4">
    <source>
        <dbReference type="Proteomes" id="UP000009168"/>
    </source>
</evidence>
<name>W7X5P5_TETTS</name>
<dbReference type="OrthoDB" id="10586669at2759"/>
<gene>
    <name evidence="3" type="ORF">TTHERM_000522479</name>
</gene>
<feature type="transmembrane region" description="Helical" evidence="2">
    <location>
        <begin position="114"/>
        <end position="137"/>
    </location>
</feature>
<feature type="coiled-coil region" evidence="1">
    <location>
        <begin position="368"/>
        <end position="402"/>
    </location>
</feature>